<dbReference type="InterPro" id="IPR014499">
    <property type="entry name" value="DAC_DacZ"/>
</dbReference>
<keyword evidence="8" id="KW-0762">Sugar transport</keyword>
<evidence type="ECO:0000256" key="3">
    <source>
        <dbReference type="ARBA" id="ARBA00022695"/>
    </source>
</evidence>
<evidence type="ECO:0000313" key="9">
    <source>
        <dbReference type="Proteomes" id="UP000622317"/>
    </source>
</evidence>
<dbReference type="GO" id="GO:0005524">
    <property type="term" value="F:ATP binding"/>
    <property type="evidence" value="ECO:0007669"/>
    <property type="project" value="UniProtKB-KW"/>
</dbReference>
<protein>
    <submittedName>
        <fullName evidence="8">PTS sugar transporter subunit IIA</fullName>
    </submittedName>
</protein>
<dbReference type="InterPro" id="IPR036888">
    <property type="entry name" value="DNA_integrity_DisA_N_sf"/>
</dbReference>
<evidence type="ECO:0000256" key="1">
    <source>
        <dbReference type="ARBA" id="ARBA00000877"/>
    </source>
</evidence>
<gene>
    <name evidence="8" type="ORF">IEN85_06150</name>
</gene>
<dbReference type="InterPro" id="IPR050338">
    <property type="entry name" value="DisA"/>
</dbReference>
<dbReference type="GO" id="GO:0106408">
    <property type="term" value="F:diadenylate cyclase activity"/>
    <property type="evidence" value="ECO:0007669"/>
    <property type="project" value="UniProtKB-EC"/>
</dbReference>
<dbReference type="GO" id="GO:0004016">
    <property type="term" value="F:adenylate cyclase activity"/>
    <property type="evidence" value="ECO:0007669"/>
    <property type="project" value="TreeGrafter"/>
</dbReference>
<name>A0A927IGV3_9BACT</name>
<dbReference type="Pfam" id="PF00359">
    <property type="entry name" value="PTS_EIIA_2"/>
    <property type="match status" value="1"/>
</dbReference>
<feature type="domain" description="PTS EIIA type-2" evidence="6">
    <location>
        <begin position="4"/>
        <end position="148"/>
    </location>
</feature>
<evidence type="ECO:0000256" key="2">
    <source>
        <dbReference type="ARBA" id="ARBA00022679"/>
    </source>
</evidence>
<dbReference type="InterPro" id="IPR002178">
    <property type="entry name" value="PTS_EIIA_type-2_dom"/>
</dbReference>
<sequence length="454" mass="49772">MRLDRYFSRRRTLDLESDNLEGALKELLKVSTSRFKDLEGKRLLPGLMQRESTMTTYLGNGVALPHLRVKMRRKYVFAIGRSKEGFDYEGPKNQEKVHLVVLLLAGEGARDYLNVLAAVARLVKDQAFVEMLLRSESLDDLHDQLTSAFGGILASPKKTRQSSINRLMLRQAMRVAKGAHCDSIAVFGDCLVSSPVEPPEGFKEFKTVLISRRAKEGDVEDAVFNEVIQVRSFSNGRLAQMRSAFLVGLTRGVFKTSDKICCVGGIPGSDQFDTLVVIDMKNEFQALLAERENFMPGDVSPEVLERVIGIAMELSIEGREGRPVGTLFVLGDSKKVETMTKPLVLNPFFGYKEEDRNILSPFMDETVKEFSGLDGAFIIKGDGVLTSAGSLIHTPEFDQSLPSGLGARHAAGAAISLATDCLAIVVSSSSGQVTVFRNGIALPLVERSFGGKSL</sequence>
<dbReference type="InterPro" id="IPR048544">
    <property type="entry name" value="DacZ_P"/>
</dbReference>
<dbReference type="SUPFAM" id="SSF143597">
    <property type="entry name" value="YojJ-like"/>
    <property type="match status" value="1"/>
</dbReference>
<evidence type="ECO:0000256" key="5">
    <source>
        <dbReference type="ARBA" id="ARBA00022840"/>
    </source>
</evidence>
<dbReference type="PANTHER" id="PTHR34185:SF1">
    <property type="entry name" value="DIADENYLATE CYCLASE"/>
    <property type="match status" value="1"/>
</dbReference>
<dbReference type="PANTHER" id="PTHR34185">
    <property type="entry name" value="DIADENYLATE CYCLASE"/>
    <property type="match status" value="1"/>
</dbReference>
<keyword evidence="4" id="KW-0547">Nucleotide-binding</keyword>
<evidence type="ECO:0000259" key="6">
    <source>
        <dbReference type="PROSITE" id="PS51094"/>
    </source>
</evidence>
<dbReference type="Gene3D" id="3.40.1700.10">
    <property type="entry name" value="DNA integrity scanning protein, DisA, N-terminal domain"/>
    <property type="match status" value="1"/>
</dbReference>
<dbReference type="Pfam" id="PF02457">
    <property type="entry name" value="DAC"/>
    <property type="match status" value="1"/>
</dbReference>
<evidence type="ECO:0000313" key="8">
    <source>
        <dbReference type="EMBL" id="MBD5779068.1"/>
    </source>
</evidence>
<dbReference type="EMBL" id="JACYFG010000007">
    <property type="protein sequence ID" value="MBD5779068.1"/>
    <property type="molecule type" value="Genomic_DNA"/>
</dbReference>
<evidence type="ECO:0000256" key="4">
    <source>
        <dbReference type="ARBA" id="ARBA00022741"/>
    </source>
</evidence>
<proteinExistence type="inferred from homology"/>
<keyword evidence="8" id="KW-0813">Transport</keyword>
<dbReference type="Gene3D" id="3.40.930.10">
    <property type="entry name" value="Mannitol-specific EII, Chain A"/>
    <property type="match status" value="1"/>
</dbReference>
<dbReference type="PROSITE" id="PS51094">
    <property type="entry name" value="PTS_EIIA_TYPE_2"/>
    <property type="match status" value="1"/>
</dbReference>
<dbReference type="PROSITE" id="PS51794">
    <property type="entry name" value="DAC"/>
    <property type="match status" value="1"/>
</dbReference>
<keyword evidence="2" id="KW-0808">Transferase</keyword>
<dbReference type="Pfam" id="PF21755">
    <property type="entry name" value="DacZ_P"/>
    <property type="match status" value="1"/>
</dbReference>
<evidence type="ECO:0000259" key="7">
    <source>
        <dbReference type="PROSITE" id="PS51794"/>
    </source>
</evidence>
<dbReference type="Proteomes" id="UP000622317">
    <property type="component" value="Unassembled WGS sequence"/>
</dbReference>
<keyword evidence="9" id="KW-1185">Reference proteome</keyword>
<reference evidence="8" key="1">
    <citation type="submission" date="2020-09" db="EMBL/GenBank/DDBJ databases">
        <title>Pelagicoccus enzymogenes sp. nov. with an EPS production, isolated from marine sediment.</title>
        <authorList>
            <person name="Feng X."/>
        </authorList>
    </citation>
    <scope>NUCLEOTIDE SEQUENCE</scope>
    <source>
        <strain evidence="8">NFK12</strain>
    </source>
</reference>
<comment type="caution">
    <text evidence="8">The sequence shown here is derived from an EMBL/GenBank/DDBJ whole genome shotgun (WGS) entry which is preliminary data.</text>
</comment>
<dbReference type="InterPro" id="IPR016152">
    <property type="entry name" value="PTrfase/Anion_transptr"/>
</dbReference>
<dbReference type="RefSeq" id="WP_191616209.1">
    <property type="nucleotide sequence ID" value="NZ_JACYFG010000007.1"/>
</dbReference>
<dbReference type="SUPFAM" id="SSF55804">
    <property type="entry name" value="Phoshotransferase/anion transport protein"/>
    <property type="match status" value="1"/>
</dbReference>
<dbReference type="InterPro" id="IPR003390">
    <property type="entry name" value="DNA_integrity_scan_DisA_N"/>
</dbReference>
<dbReference type="AlphaFoldDB" id="A0A927IGV3"/>
<keyword evidence="5" id="KW-0067">ATP-binding</keyword>
<accession>A0A927IGV3</accession>
<keyword evidence="3" id="KW-0548">Nucleotidyltransferase</keyword>
<feature type="domain" description="DAC" evidence="7">
    <location>
        <begin position="288"/>
        <end position="447"/>
    </location>
</feature>
<organism evidence="8 9">
    <name type="scientific">Pelagicoccus enzymogenes</name>
    <dbReference type="NCBI Taxonomy" id="2773457"/>
    <lineage>
        <taxon>Bacteria</taxon>
        <taxon>Pseudomonadati</taxon>
        <taxon>Verrucomicrobiota</taxon>
        <taxon>Opitutia</taxon>
        <taxon>Puniceicoccales</taxon>
        <taxon>Pelagicoccaceae</taxon>
        <taxon>Pelagicoccus</taxon>
    </lineage>
</organism>
<dbReference type="HAMAP" id="MF_00840">
    <property type="entry name" value="DacZ"/>
    <property type="match status" value="1"/>
</dbReference>
<comment type="catalytic activity">
    <reaction evidence="1">
        <text>2 ATP = 3',3'-c-di-AMP + 2 diphosphate</text>
        <dbReference type="Rhea" id="RHEA:35655"/>
        <dbReference type="ChEBI" id="CHEBI:30616"/>
        <dbReference type="ChEBI" id="CHEBI:33019"/>
        <dbReference type="ChEBI" id="CHEBI:71500"/>
        <dbReference type="EC" id="2.7.7.85"/>
    </reaction>
</comment>